<organism evidence="1">
    <name type="scientific">marine metagenome</name>
    <dbReference type="NCBI Taxonomy" id="408172"/>
    <lineage>
        <taxon>unclassified sequences</taxon>
        <taxon>metagenomes</taxon>
        <taxon>ecological metagenomes</taxon>
    </lineage>
</organism>
<sequence length="320" mass="37156">MIPRLIIAFTSFVSFVLCNNSGNWLVKSGYSPDADKNFIFLSNTSTNEERITSERVSGKFTIYCDGDRLSLSINWGEYANLSTGNVYYYMSNYGLWEEDWSMAKNGEISYAPDPLLLLMQLTTTDSLAIGIRPKYLNEIRYYFNISGLSDIINSNQDIFGEYSQIINEVFRDSNKTSGKVNLNNILSDYISKEIDLRSLRVKLFDNDKFVFRPIWYESKLEASHNISAGDKNIIYYNRWLKKKGTLFTHEDIRVTRMFVKAPKIIPYKDITDVEIKGNIVSGYRLHINNRYLTSISRTEKEMIEQLKKFIINRIVYSKTS</sequence>
<proteinExistence type="predicted"/>
<gene>
    <name evidence="1" type="ORF">METZ01_LOCUS122879</name>
</gene>
<reference evidence="1" key="1">
    <citation type="submission" date="2018-05" db="EMBL/GenBank/DDBJ databases">
        <authorList>
            <person name="Lanie J.A."/>
            <person name="Ng W.-L."/>
            <person name="Kazmierczak K.M."/>
            <person name="Andrzejewski T.M."/>
            <person name="Davidsen T.M."/>
            <person name="Wayne K.J."/>
            <person name="Tettelin H."/>
            <person name="Glass J.I."/>
            <person name="Rusch D."/>
            <person name="Podicherti R."/>
            <person name="Tsui H.-C.T."/>
            <person name="Winkler M.E."/>
        </authorList>
    </citation>
    <scope>NUCLEOTIDE SEQUENCE</scope>
</reference>
<accession>A0A381XZ86</accession>
<dbReference type="EMBL" id="UINC01016904">
    <property type="protein sequence ID" value="SVA70025.1"/>
    <property type="molecule type" value="Genomic_DNA"/>
</dbReference>
<name>A0A381XZ86_9ZZZZ</name>
<protein>
    <submittedName>
        <fullName evidence="1">Uncharacterized protein</fullName>
    </submittedName>
</protein>
<evidence type="ECO:0000313" key="1">
    <source>
        <dbReference type="EMBL" id="SVA70025.1"/>
    </source>
</evidence>
<dbReference type="AlphaFoldDB" id="A0A381XZ86"/>